<dbReference type="KEGG" id="rbd:ALSL_0663"/>
<sequence>MTDSASSAPQRRIRSFVLREGRMTSAQERAFALHWQRFGIDYTGTPQDFAAHFGRRAPLVLEIGFGNGEALAWASEHDPDRDYLGIEVHGPGVGRLMNALAAREARNVRLYRHDAVDVLEQEIPAGTLAEIRLWFPDPWPKKRHHKRRIVQPAFLALLASRAAPDALLHLATDWQPYAEHMLALLEEAPDWRNAVAPGRYAERPPWRIETRFERRGRQLGHGVWDLLYRRRPTAS</sequence>
<dbReference type="PROSITE" id="PS51625">
    <property type="entry name" value="SAM_MT_TRMB"/>
    <property type="match status" value="1"/>
</dbReference>
<keyword evidence="9" id="KW-1185">Reference proteome</keyword>
<dbReference type="InterPro" id="IPR029063">
    <property type="entry name" value="SAM-dependent_MTases_sf"/>
</dbReference>
<feature type="binding site" evidence="7">
    <location>
        <position position="114"/>
    </location>
    <ligand>
        <name>S-adenosyl-L-methionine</name>
        <dbReference type="ChEBI" id="CHEBI:59789"/>
    </ligand>
</feature>
<dbReference type="GO" id="GO:0008176">
    <property type="term" value="F:tRNA (guanine(46)-N7)-methyltransferase activity"/>
    <property type="evidence" value="ECO:0007669"/>
    <property type="project" value="UniProtKB-UniRule"/>
</dbReference>
<dbReference type="UniPathway" id="UPA00989"/>
<gene>
    <name evidence="7" type="primary">trmB</name>
    <name evidence="8" type="ORF">ALSL_0663</name>
</gene>
<dbReference type="EC" id="2.1.1.33" evidence="7"/>
<feature type="binding site" evidence="7">
    <location>
        <position position="141"/>
    </location>
    <ligand>
        <name>substrate</name>
    </ligand>
</feature>
<dbReference type="Proteomes" id="UP000270530">
    <property type="component" value="Chromosome"/>
</dbReference>
<evidence type="ECO:0000256" key="5">
    <source>
        <dbReference type="ARBA" id="ARBA00022691"/>
    </source>
</evidence>
<evidence type="ECO:0000256" key="1">
    <source>
        <dbReference type="ARBA" id="ARBA00000142"/>
    </source>
</evidence>
<dbReference type="HAMAP" id="MF_01057">
    <property type="entry name" value="tRNA_methyltr_TrmB"/>
    <property type="match status" value="1"/>
</dbReference>
<dbReference type="InterPro" id="IPR055361">
    <property type="entry name" value="tRNA_methyltr_TrmB_bact"/>
</dbReference>
<feature type="binding site" evidence="7">
    <location>
        <position position="137"/>
    </location>
    <ligand>
        <name>S-adenosyl-L-methionine</name>
        <dbReference type="ChEBI" id="CHEBI:59789"/>
    </ligand>
</feature>
<dbReference type="Pfam" id="PF02390">
    <property type="entry name" value="Methyltransf_4"/>
    <property type="match status" value="1"/>
</dbReference>
<feature type="binding site" evidence="7">
    <location>
        <begin position="210"/>
        <end position="213"/>
    </location>
    <ligand>
        <name>substrate</name>
    </ligand>
</feature>
<dbReference type="NCBIfam" id="TIGR00091">
    <property type="entry name" value="tRNA (guanosine(46)-N7)-methyltransferase TrmB"/>
    <property type="match status" value="1"/>
</dbReference>
<evidence type="ECO:0000256" key="3">
    <source>
        <dbReference type="ARBA" id="ARBA00022603"/>
    </source>
</evidence>
<keyword evidence="5 7" id="KW-0949">S-adenosyl-L-methionine</keyword>
<proteinExistence type="inferred from homology"/>
<keyword evidence="3 7" id="KW-0489">Methyltransferase</keyword>
<dbReference type="Gene3D" id="3.40.50.150">
    <property type="entry name" value="Vaccinia Virus protein VP39"/>
    <property type="match status" value="1"/>
</dbReference>
<dbReference type="PANTHER" id="PTHR23417">
    <property type="entry name" value="3-DEOXY-D-MANNO-OCTULOSONIC-ACID TRANSFERASE/TRNA GUANINE-N 7 - -METHYLTRANSFERASE"/>
    <property type="match status" value="1"/>
</dbReference>
<dbReference type="InterPro" id="IPR003358">
    <property type="entry name" value="tRNA_(Gua-N-7)_MeTrfase_Trmb"/>
</dbReference>
<feature type="binding site" evidence="7">
    <location>
        <position position="87"/>
    </location>
    <ligand>
        <name>S-adenosyl-L-methionine</name>
        <dbReference type="ChEBI" id="CHEBI:59789"/>
    </ligand>
</feature>
<evidence type="ECO:0000313" key="8">
    <source>
        <dbReference type="EMBL" id="BBD79330.1"/>
    </source>
</evidence>
<evidence type="ECO:0000256" key="2">
    <source>
        <dbReference type="ARBA" id="ARBA00003015"/>
    </source>
</evidence>
<evidence type="ECO:0000256" key="6">
    <source>
        <dbReference type="ARBA" id="ARBA00022694"/>
    </source>
</evidence>
<comment type="catalytic activity">
    <reaction evidence="1 7">
        <text>guanosine(46) in tRNA + S-adenosyl-L-methionine = N(7)-methylguanosine(46) in tRNA + S-adenosyl-L-homocysteine</text>
        <dbReference type="Rhea" id="RHEA:42708"/>
        <dbReference type="Rhea" id="RHEA-COMP:10188"/>
        <dbReference type="Rhea" id="RHEA-COMP:10189"/>
        <dbReference type="ChEBI" id="CHEBI:57856"/>
        <dbReference type="ChEBI" id="CHEBI:59789"/>
        <dbReference type="ChEBI" id="CHEBI:74269"/>
        <dbReference type="ChEBI" id="CHEBI:74480"/>
        <dbReference type="EC" id="2.1.1.33"/>
    </reaction>
</comment>
<dbReference type="PANTHER" id="PTHR23417:SF14">
    <property type="entry name" value="PENTACOTRIPEPTIDE-REPEAT REGION OF PRORP DOMAIN-CONTAINING PROTEIN"/>
    <property type="match status" value="1"/>
</dbReference>
<dbReference type="GO" id="GO:0043527">
    <property type="term" value="C:tRNA methyltransferase complex"/>
    <property type="evidence" value="ECO:0007669"/>
    <property type="project" value="TreeGrafter"/>
</dbReference>
<protein>
    <recommendedName>
        <fullName evidence="7">tRNA (guanine-N(7)-)-methyltransferase</fullName>
        <ecNumber evidence="7">2.1.1.33</ecNumber>
    </recommendedName>
    <alternativeName>
        <fullName evidence="7">tRNA (guanine(46)-N(7))-methyltransferase</fullName>
    </alternativeName>
    <alternativeName>
        <fullName evidence="7">tRNA(m7G46)-methyltransferase</fullName>
    </alternativeName>
</protein>
<feature type="binding site" evidence="7">
    <location>
        <position position="62"/>
    </location>
    <ligand>
        <name>S-adenosyl-L-methionine</name>
        <dbReference type="ChEBI" id="CHEBI:59789"/>
    </ligand>
</feature>
<feature type="binding site" evidence="7">
    <location>
        <position position="173"/>
    </location>
    <ligand>
        <name>substrate</name>
    </ligand>
</feature>
<name>A0A2Z6E2N8_9GAMM</name>
<comment type="function">
    <text evidence="2 7">Catalyzes the formation of N(7)-methylguanine at position 46 (m7G46) in tRNA.</text>
</comment>
<keyword evidence="4 7" id="KW-0808">Transferase</keyword>
<accession>A0A2Z6E2N8</accession>
<keyword evidence="6 7" id="KW-0819">tRNA processing</keyword>
<comment type="similarity">
    <text evidence="7">Belongs to the class I-like SAM-binding methyltransferase superfamily. TrmB family.</text>
</comment>
<comment type="caution">
    <text evidence="7">Lacks conserved residue(s) required for the propagation of feature annotation.</text>
</comment>
<reference evidence="9" key="2">
    <citation type="submission" date="2018-06" db="EMBL/GenBank/DDBJ databases">
        <title>Genome sequence of Rhodanobacteraceae bacterium strain Dysh456.</title>
        <authorList>
            <person name="Fukui M."/>
        </authorList>
    </citation>
    <scope>NUCLEOTIDE SEQUENCE [LARGE SCALE GENOMIC DNA]</scope>
    <source>
        <strain evidence="9">Dysh456</strain>
    </source>
</reference>
<evidence type="ECO:0000256" key="7">
    <source>
        <dbReference type="HAMAP-Rule" id="MF_01057"/>
    </source>
</evidence>
<dbReference type="SUPFAM" id="SSF53335">
    <property type="entry name" value="S-adenosyl-L-methionine-dependent methyltransferases"/>
    <property type="match status" value="1"/>
</dbReference>
<dbReference type="EMBL" id="AP018560">
    <property type="protein sequence ID" value="BBD79330.1"/>
    <property type="molecule type" value="Genomic_DNA"/>
</dbReference>
<evidence type="ECO:0000313" key="9">
    <source>
        <dbReference type="Proteomes" id="UP000270530"/>
    </source>
</evidence>
<dbReference type="AlphaFoldDB" id="A0A2Z6E2N8"/>
<evidence type="ECO:0000256" key="4">
    <source>
        <dbReference type="ARBA" id="ARBA00022679"/>
    </source>
</evidence>
<dbReference type="OrthoDB" id="9802090at2"/>
<organism evidence="8 9">
    <name type="scientific">Aerosticca soli</name>
    <dbReference type="NCBI Taxonomy" id="2010829"/>
    <lineage>
        <taxon>Bacteria</taxon>
        <taxon>Pseudomonadati</taxon>
        <taxon>Pseudomonadota</taxon>
        <taxon>Gammaproteobacteria</taxon>
        <taxon>Lysobacterales</taxon>
        <taxon>Rhodanobacteraceae</taxon>
        <taxon>Aerosticca</taxon>
    </lineage>
</organism>
<comment type="pathway">
    <text evidence="7">tRNA modification; N(7)-methylguanine-tRNA biosynthesis.</text>
</comment>
<dbReference type="RefSeq" id="WP_126536386.1">
    <property type="nucleotide sequence ID" value="NZ_AP018560.1"/>
</dbReference>
<reference evidence="9" key="1">
    <citation type="submission" date="2018-04" db="EMBL/GenBank/DDBJ databases">
        <authorList>
            <person name="Watanabe M."/>
            <person name="Kojima H."/>
        </authorList>
    </citation>
    <scope>NUCLEOTIDE SEQUENCE [LARGE SCALE GENOMIC DNA]</scope>
    <source>
        <strain evidence="9">Dysh456</strain>
    </source>
</reference>